<evidence type="ECO:0000313" key="2">
    <source>
        <dbReference type="Proteomes" id="UP001230220"/>
    </source>
</evidence>
<comment type="caution">
    <text evidence="1">The sequence shown here is derived from an EMBL/GenBank/DDBJ whole genome shotgun (WGS) entry which is preliminary data.</text>
</comment>
<protein>
    <submittedName>
        <fullName evidence="1">Uncharacterized protein</fullName>
    </submittedName>
</protein>
<sequence length="62" mass="7095">MKKLFLVLASFLVVLSGCDNSYDRSSDAGEIVEITYKEYEEMKKEDGPYMVLTSANKLFTLY</sequence>
<proteinExistence type="predicted"/>
<keyword evidence="2" id="KW-1185">Reference proteome</keyword>
<name>A0ABU0E775_9FIRM</name>
<dbReference type="Proteomes" id="UP001230220">
    <property type="component" value="Unassembled WGS sequence"/>
</dbReference>
<dbReference type="PROSITE" id="PS51257">
    <property type="entry name" value="PROKAR_LIPOPROTEIN"/>
    <property type="match status" value="1"/>
</dbReference>
<gene>
    <name evidence="1" type="ORF">J2S15_003435</name>
</gene>
<evidence type="ECO:0000313" key="1">
    <source>
        <dbReference type="EMBL" id="MDQ0362681.1"/>
    </source>
</evidence>
<organism evidence="1 2">
    <name type="scientific">Breznakia pachnodae</name>
    <dbReference type="NCBI Taxonomy" id="265178"/>
    <lineage>
        <taxon>Bacteria</taxon>
        <taxon>Bacillati</taxon>
        <taxon>Bacillota</taxon>
        <taxon>Erysipelotrichia</taxon>
        <taxon>Erysipelotrichales</taxon>
        <taxon>Erysipelotrichaceae</taxon>
        <taxon>Breznakia</taxon>
    </lineage>
</organism>
<accession>A0ABU0E775</accession>
<dbReference type="EMBL" id="JAUSUR010000007">
    <property type="protein sequence ID" value="MDQ0362681.1"/>
    <property type="molecule type" value="Genomic_DNA"/>
</dbReference>
<dbReference type="RefSeq" id="WP_307410533.1">
    <property type="nucleotide sequence ID" value="NZ_JAUSUR010000007.1"/>
</dbReference>
<reference evidence="1 2" key="1">
    <citation type="submission" date="2023-07" db="EMBL/GenBank/DDBJ databases">
        <title>Genomic Encyclopedia of Type Strains, Phase IV (KMG-IV): sequencing the most valuable type-strain genomes for metagenomic binning, comparative biology and taxonomic classification.</title>
        <authorList>
            <person name="Goeker M."/>
        </authorList>
    </citation>
    <scope>NUCLEOTIDE SEQUENCE [LARGE SCALE GENOMIC DNA]</scope>
    <source>
        <strain evidence="1 2">DSM 16784</strain>
    </source>
</reference>